<dbReference type="STRING" id="1273541.Pyrde_1760"/>
<gene>
    <name evidence="2" type="ORF">Pdsh_04615</name>
    <name evidence="1" type="ORF">Pyrde_1760</name>
</gene>
<dbReference type="Proteomes" id="UP000058613">
    <property type="component" value="Chromosome"/>
</dbReference>
<accession>A0A0P0N4G6</accession>
<dbReference type="Proteomes" id="UP000196694">
    <property type="component" value="Unassembled WGS sequence"/>
</dbReference>
<evidence type="ECO:0000313" key="4">
    <source>
        <dbReference type="Proteomes" id="UP000196694"/>
    </source>
</evidence>
<reference evidence="2 4" key="2">
    <citation type="submission" date="2017-05" db="EMBL/GenBank/DDBJ databases">
        <title>The draft genome of the hyperthermophilic archaeon 'Pyrodictium delaneyi strain Hulk', an iron and nitrate reducer, reveals the capacity for sulfate reduction.</title>
        <authorList>
            <person name="Demey L.M."/>
            <person name="Miller C."/>
            <person name="Manzella M."/>
            <person name="Reguera G."/>
            <person name="Kashefi K."/>
        </authorList>
    </citation>
    <scope>NUCLEOTIDE SEQUENCE [LARGE SCALE GENOMIC DNA]</scope>
    <source>
        <strain evidence="2 4">Hulk</strain>
    </source>
</reference>
<evidence type="ECO:0000313" key="1">
    <source>
        <dbReference type="EMBL" id="ALL01803.1"/>
    </source>
</evidence>
<name>A0A0P0N4G6_9CREN</name>
<dbReference type="AlphaFoldDB" id="A0A0P0N4G6"/>
<sequence>MAGEGYVLLLGPMSIVELLSLRGKYEPLEVYRRALEGRAEGVELLRQALENGSVRKIVYLGVDGALPRLLGQDHIIDLYGSLPRLRCPRCGRKWWLEEGTVCPNCGIKGERDSWETPRSRLLSEAVYELTTAEIVAVHGLGEPPIALGAVLAISVSRFTRVMFLEPVPRQLQGLGLEEPGKKLLEMLQELVSG</sequence>
<dbReference type="KEGG" id="pdl:Pyrde_1760"/>
<dbReference type="SUPFAM" id="SSF52467">
    <property type="entry name" value="DHS-like NAD/FAD-binding domain"/>
    <property type="match status" value="1"/>
</dbReference>
<dbReference type="InterPro" id="IPR029035">
    <property type="entry name" value="DHS-like_NAD/FAD-binding_dom"/>
</dbReference>
<keyword evidence="4" id="KW-1185">Reference proteome</keyword>
<proteinExistence type="predicted"/>
<dbReference type="EMBL" id="CP013011">
    <property type="protein sequence ID" value="ALL01803.1"/>
    <property type="molecule type" value="Genomic_DNA"/>
</dbReference>
<evidence type="ECO:0000313" key="3">
    <source>
        <dbReference type="Proteomes" id="UP000058613"/>
    </source>
</evidence>
<organism evidence="1 3">
    <name type="scientific">Pyrodictium delaneyi</name>
    <dbReference type="NCBI Taxonomy" id="1273541"/>
    <lineage>
        <taxon>Archaea</taxon>
        <taxon>Thermoproteota</taxon>
        <taxon>Thermoprotei</taxon>
        <taxon>Desulfurococcales</taxon>
        <taxon>Pyrodictiaceae</taxon>
        <taxon>Pyrodictium</taxon>
    </lineage>
</organism>
<protein>
    <submittedName>
        <fullName evidence="1">Uncharacterized protein</fullName>
    </submittedName>
</protein>
<dbReference type="EMBL" id="NCQP01000002">
    <property type="protein sequence ID" value="OWJ54981.1"/>
    <property type="molecule type" value="Genomic_DNA"/>
</dbReference>
<reference evidence="1 3" key="1">
    <citation type="submission" date="2015-10" db="EMBL/GenBank/DDBJ databases">
        <title>Complete genome sequence of hyperthermophilic archaeon Pyrodictium delaneyi Su06.</title>
        <authorList>
            <person name="Jung J.-H."/>
            <person name="Lin J."/>
            <person name="Holden J.F."/>
            <person name="Park C.-S."/>
        </authorList>
    </citation>
    <scope>NUCLEOTIDE SEQUENCE [LARGE SCALE GENOMIC DNA]</scope>
    <source>
        <strain evidence="1 3">Su06</strain>
    </source>
</reference>
<evidence type="ECO:0000313" key="2">
    <source>
        <dbReference type="EMBL" id="OWJ54981.1"/>
    </source>
</evidence>